<dbReference type="Gene3D" id="1.10.132.20">
    <property type="entry name" value="Ribosome-recycling factor"/>
    <property type="match status" value="1"/>
</dbReference>
<accession>A0A0P7V8C2</accession>
<dbReference type="FunFam" id="1.10.132.20:FF:000001">
    <property type="entry name" value="Ribosome-recycling factor"/>
    <property type="match status" value="1"/>
</dbReference>
<evidence type="ECO:0000256" key="9">
    <source>
        <dbReference type="SAM" id="Coils"/>
    </source>
</evidence>
<evidence type="ECO:0000256" key="1">
    <source>
        <dbReference type="ARBA" id="ARBA00004173"/>
    </source>
</evidence>
<dbReference type="InterPro" id="IPR036191">
    <property type="entry name" value="RRF_sf"/>
</dbReference>
<evidence type="ECO:0000256" key="8">
    <source>
        <dbReference type="ARBA" id="ARBA00033107"/>
    </source>
</evidence>
<evidence type="ECO:0000256" key="4">
    <source>
        <dbReference type="ARBA" id="ARBA00022490"/>
    </source>
</evidence>
<evidence type="ECO:0000256" key="6">
    <source>
        <dbReference type="ARBA" id="ARBA00022946"/>
    </source>
</evidence>
<keyword evidence="4" id="KW-0963">Cytoplasm</keyword>
<dbReference type="GO" id="GO:0005739">
    <property type="term" value="C:mitochondrion"/>
    <property type="evidence" value="ECO:0007669"/>
    <property type="project" value="UniProtKB-SubCell"/>
</dbReference>
<evidence type="ECO:0000259" key="10">
    <source>
        <dbReference type="Pfam" id="PF01765"/>
    </source>
</evidence>
<dbReference type="Gene3D" id="3.30.1360.40">
    <property type="match status" value="1"/>
</dbReference>
<dbReference type="GO" id="GO:0006412">
    <property type="term" value="P:translation"/>
    <property type="evidence" value="ECO:0007669"/>
    <property type="project" value="UniProtKB-KW"/>
</dbReference>
<dbReference type="AlphaFoldDB" id="A0A0P7V8C2"/>
<keyword evidence="5" id="KW-0648">Protein biosynthesis</keyword>
<feature type="domain" description="Ribosome recycling factor" evidence="10">
    <location>
        <begin position="152"/>
        <end position="314"/>
    </location>
</feature>
<evidence type="ECO:0000256" key="2">
    <source>
        <dbReference type="ARBA" id="ARBA00005912"/>
    </source>
</evidence>
<dbReference type="Pfam" id="PF01765">
    <property type="entry name" value="RRF"/>
    <property type="match status" value="1"/>
</dbReference>
<comment type="subcellular location">
    <subcellularLocation>
        <location evidence="1">Mitochondrion</location>
    </subcellularLocation>
</comment>
<dbReference type="FunFam" id="3.30.1360.40:FF:000007">
    <property type="entry name" value="ribosome-recycling factor, mitochondrial isoform X1"/>
    <property type="match status" value="1"/>
</dbReference>
<organism evidence="11 12">
    <name type="scientific">Scleropages formosus</name>
    <name type="common">Asian bonytongue</name>
    <name type="synonym">Osteoglossum formosum</name>
    <dbReference type="NCBI Taxonomy" id="113540"/>
    <lineage>
        <taxon>Eukaryota</taxon>
        <taxon>Metazoa</taxon>
        <taxon>Chordata</taxon>
        <taxon>Craniata</taxon>
        <taxon>Vertebrata</taxon>
        <taxon>Euteleostomi</taxon>
        <taxon>Actinopterygii</taxon>
        <taxon>Neopterygii</taxon>
        <taxon>Teleostei</taxon>
        <taxon>Osteoglossocephala</taxon>
        <taxon>Osteoglossomorpha</taxon>
        <taxon>Osteoglossiformes</taxon>
        <taxon>Osteoglossidae</taxon>
        <taxon>Scleropages</taxon>
    </lineage>
</organism>
<reference evidence="11 12" key="1">
    <citation type="submission" date="2015-08" db="EMBL/GenBank/DDBJ databases">
        <title>The genome of the Asian arowana (Scleropages formosus).</title>
        <authorList>
            <person name="Tan M.H."/>
            <person name="Gan H.M."/>
            <person name="Croft L.J."/>
            <person name="Austin C.M."/>
        </authorList>
    </citation>
    <scope>NUCLEOTIDE SEQUENCE [LARGE SCALE GENOMIC DNA]</scope>
    <source>
        <strain evidence="11">Aro1</strain>
    </source>
</reference>
<comment type="similarity">
    <text evidence="2">Belongs to the RRF family.</text>
</comment>
<dbReference type="PANTHER" id="PTHR20982">
    <property type="entry name" value="RIBOSOME RECYCLING FACTOR"/>
    <property type="match status" value="1"/>
</dbReference>
<keyword evidence="6" id="KW-0809">Transit peptide</keyword>
<dbReference type="EMBL" id="JARO02003090">
    <property type="protein sequence ID" value="KPP71200.1"/>
    <property type="molecule type" value="Genomic_DNA"/>
</dbReference>
<feature type="coiled-coil region" evidence="9">
    <location>
        <begin position="128"/>
        <end position="155"/>
    </location>
</feature>
<sequence length="315" mass="35265">MRFFNWGGMVAQRAWPGPALWRVWDSSSAWGALLAMDWRPALDRVPQRDHAMALSRLGVLRPALYRSLITAGRFSMPECASLPSVLKNGHAQDMLHPISPHTFPLTRHYASKKSKAKGKGPQAKLKINAELVEDIINLQEVKEDMEAVLSSLKEDYSRNLNIRTSPGALDHIMVSTKNGKVPLKQLGQISMKSPHLIVINMTGFPEVTAAAVRALRESSMRLNPEVDGSIVRVPIPAVTREHRENLARLAKEFSHKAKESLRRVRSDAINQLKKSKDSVSEDTIRLIEQQVQQMTDSYATDIERQLAAKTKELLG</sequence>
<keyword evidence="9" id="KW-0175">Coiled coil</keyword>
<name>A0A0P7V8C2_SCLFO</name>
<evidence type="ECO:0000256" key="7">
    <source>
        <dbReference type="ARBA" id="ARBA00023128"/>
    </source>
</evidence>
<evidence type="ECO:0000313" key="11">
    <source>
        <dbReference type="EMBL" id="KPP71200.1"/>
    </source>
</evidence>
<dbReference type="PANTHER" id="PTHR20982:SF3">
    <property type="entry name" value="MITOCHONDRIAL RIBOSOME RECYCLING FACTOR PSEUDO 1"/>
    <property type="match status" value="1"/>
</dbReference>
<evidence type="ECO:0000313" key="12">
    <source>
        <dbReference type="Proteomes" id="UP000034805"/>
    </source>
</evidence>
<gene>
    <name evidence="11" type="ORF">Z043_109912</name>
</gene>
<dbReference type="STRING" id="113540.ENSSFOP00015001613"/>
<protein>
    <recommendedName>
        <fullName evidence="3">Ribosome-recycling factor, mitochondrial</fullName>
    </recommendedName>
    <alternativeName>
        <fullName evidence="8">Ribosome-releasing factor, mitochondrial</fullName>
    </alternativeName>
</protein>
<dbReference type="SUPFAM" id="SSF55194">
    <property type="entry name" value="Ribosome recycling factor, RRF"/>
    <property type="match status" value="1"/>
</dbReference>
<evidence type="ECO:0000256" key="5">
    <source>
        <dbReference type="ARBA" id="ARBA00022917"/>
    </source>
</evidence>
<dbReference type="InterPro" id="IPR002661">
    <property type="entry name" value="Ribosome_recyc_fac"/>
</dbReference>
<dbReference type="GO" id="GO:0043023">
    <property type="term" value="F:ribosomal large subunit binding"/>
    <property type="evidence" value="ECO:0007669"/>
    <property type="project" value="TreeGrafter"/>
</dbReference>
<proteinExistence type="inferred from homology"/>
<keyword evidence="7" id="KW-0496">Mitochondrion</keyword>
<comment type="caution">
    <text evidence="11">The sequence shown here is derived from an EMBL/GenBank/DDBJ whole genome shotgun (WGS) entry which is preliminary data.</text>
</comment>
<dbReference type="InterPro" id="IPR023584">
    <property type="entry name" value="Ribosome_recyc_fac_dom"/>
</dbReference>
<dbReference type="Proteomes" id="UP000034805">
    <property type="component" value="Unassembled WGS sequence"/>
</dbReference>
<evidence type="ECO:0000256" key="3">
    <source>
        <dbReference type="ARBA" id="ARBA00020581"/>
    </source>
</evidence>